<protein>
    <submittedName>
        <fullName evidence="3">SOD_CuZN14</fullName>
    </submittedName>
</protein>
<dbReference type="Proteomes" id="UP000186922">
    <property type="component" value="Unassembled WGS sequence"/>
</dbReference>
<proteinExistence type="predicted"/>
<reference evidence="3 4" key="1">
    <citation type="journal article" date="2016" name="Nat. Commun.">
        <title>Extremotolerant tardigrade genome and improved radiotolerance of human cultured cells by tardigrade-unique protein.</title>
        <authorList>
            <person name="Hashimoto T."/>
            <person name="Horikawa D.D."/>
            <person name="Saito Y."/>
            <person name="Kuwahara H."/>
            <person name="Kozuka-Hata H."/>
            <person name="Shin-I T."/>
            <person name="Minakuchi Y."/>
            <person name="Ohishi K."/>
            <person name="Motoyama A."/>
            <person name="Aizu T."/>
            <person name="Enomoto A."/>
            <person name="Kondo K."/>
            <person name="Tanaka S."/>
            <person name="Hara Y."/>
            <person name="Koshikawa S."/>
            <person name="Sagara H."/>
            <person name="Miura T."/>
            <person name="Yokobori S."/>
            <person name="Miyagawa K."/>
            <person name="Suzuki Y."/>
            <person name="Kubo T."/>
            <person name="Oyama M."/>
            <person name="Kohara Y."/>
            <person name="Fujiyama A."/>
            <person name="Arakawa K."/>
            <person name="Katayama T."/>
            <person name="Toyoda A."/>
            <person name="Kunieda T."/>
        </authorList>
    </citation>
    <scope>NUCLEOTIDE SEQUENCE [LARGE SCALE GENOMIC DNA]</scope>
    <source>
        <strain evidence="3 4">YOKOZUNA-1</strain>
    </source>
</reference>
<dbReference type="AlphaFoldDB" id="A0A1D1VGQ4"/>
<dbReference type="InterPro" id="IPR036423">
    <property type="entry name" value="SOD-like_Cu/Zn_dom_sf"/>
</dbReference>
<gene>
    <name evidence="3" type="primary">RvY_10894-1</name>
    <name evidence="3" type="synonym">RvY_10894.1</name>
    <name evidence="3" type="ORF">RvY_10894</name>
</gene>
<evidence type="ECO:0000256" key="1">
    <source>
        <dbReference type="SAM" id="SignalP"/>
    </source>
</evidence>
<dbReference type="SUPFAM" id="SSF49329">
    <property type="entry name" value="Cu,Zn superoxide dismutase-like"/>
    <property type="match status" value="1"/>
</dbReference>
<dbReference type="Gene3D" id="2.60.40.200">
    <property type="entry name" value="Superoxide dismutase, copper/zinc binding domain"/>
    <property type="match status" value="1"/>
</dbReference>
<keyword evidence="1" id="KW-0732">Signal</keyword>
<organism evidence="3 4">
    <name type="scientific">Ramazzottius varieornatus</name>
    <name type="common">Water bear</name>
    <name type="synonym">Tardigrade</name>
    <dbReference type="NCBI Taxonomy" id="947166"/>
    <lineage>
        <taxon>Eukaryota</taxon>
        <taxon>Metazoa</taxon>
        <taxon>Ecdysozoa</taxon>
        <taxon>Tardigrada</taxon>
        <taxon>Eutardigrada</taxon>
        <taxon>Parachela</taxon>
        <taxon>Hypsibioidea</taxon>
        <taxon>Ramazzottiidae</taxon>
        <taxon>Ramazzottius</taxon>
    </lineage>
</organism>
<evidence type="ECO:0000313" key="4">
    <source>
        <dbReference type="Proteomes" id="UP000186922"/>
    </source>
</evidence>
<dbReference type="GO" id="GO:0046872">
    <property type="term" value="F:metal ion binding"/>
    <property type="evidence" value="ECO:0007669"/>
    <property type="project" value="InterPro"/>
</dbReference>
<dbReference type="GO" id="GO:0006801">
    <property type="term" value="P:superoxide metabolic process"/>
    <property type="evidence" value="ECO:0007669"/>
    <property type="project" value="InterPro"/>
</dbReference>
<sequence>MLFACLIAAVFGLLASSFATPLVGDTPVTATIRLEPNVNSVKGTITLKQQNALQPVSFSGTIEGLTPGKHGFHVSRSQ</sequence>
<accession>A0A1D1VGQ4</accession>
<dbReference type="Pfam" id="PF00080">
    <property type="entry name" value="Sod_Cu"/>
    <property type="match status" value="1"/>
</dbReference>
<dbReference type="EMBL" id="BDGG01000005">
    <property type="protein sequence ID" value="GAU99965.1"/>
    <property type="molecule type" value="Genomic_DNA"/>
</dbReference>
<comment type="caution">
    <text evidence="3">The sequence shown here is derived from an EMBL/GenBank/DDBJ whole genome shotgun (WGS) entry which is preliminary data.</text>
</comment>
<evidence type="ECO:0000313" key="3">
    <source>
        <dbReference type="EMBL" id="GAU99965.1"/>
    </source>
</evidence>
<dbReference type="InterPro" id="IPR001424">
    <property type="entry name" value="SOD_Cu_Zn_dom"/>
</dbReference>
<feature type="chain" id="PRO_5008898409" evidence="1">
    <location>
        <begin position="20"/>
        <end position="78"/>
    </location>
</feature>
<feature type="signal peptide" evidence="1">
    <location>
        <begin position="1"/>
        <end position="19"/>
    </location>
</feature>
<evidence type="ECO:0000259" key="2">
    <source>
        <dbReference type="Pfam" id="PF00080"/>
    </source>
</evidence>
<dbReference type="OrthoDB" id="2015551at2759"/>
<name>A0A1D1VGQ4_RAMVA</name>
<keyword evidence="4" id="KW-1185">Reference proteome</keyword>
<feature type="domain" description="Superoxide dismutase copper/zinc binding" evidence="2">
    <location>
        <begin position="41"/>
        <end position="74"/>
    </location>
</feature>